<reference evidence="2 3" key="1">
    <citation type="submission" date="2019-03" db="EMBL/GenBank/DDBJ databases">
        <title>Genomic Encyclopedia of Type Strains, Phase IV (KMG-IV): sequencing the most valuable type-strain genomes for metagenomic binning, comparative biology and taxonomic classification.</title>
        <authorList>
            <person name="Goeker M."/>
        </authorList>
    </citation>
    <scope>NUCLEOTIDE SEQUENCE [LARGE SCALE GENOMIC DNA]</scope>
    <source>
        <strain evidence="2 3">DSM 103923</strain>
    </source>
</reference>
<dbReference type="Proteomes" id="UP000295135">
    <property type="component" value="Unassembled WGS sequence"/>
</dbReference>
<evidence type="ECO:0000313" key="2">
    <source>
        <dbReference type="EMBL" id="TCS69015.1"/>
    </source>
</evidence>
<gene>
    <name evidence="2" type="ORF">EDC61_12230</name>
</gene>
<dbReference type="RefSeq" id="WP_126460015.1">
    <property type="nucleotide sequence ID" value="NZ_AP018721.1"/>
</dbReference>
<dbReference type="InterPro" id="IPR035965">
    <property type="entry name" value="PAS-like_dom_sf"/>
</dbReference>
<sequence length="156" mass="17526">MHEPCAANGWQAEHAGLLLRCHRHWTGRDLIDPGLPPQEAARALYHAPFVVLAHDTAADPRFSYANLSAQRLFEMPWAEIVGLPSRYSAEPMLRAERERLLERVRDHGFIDDYSGIRIARSGLRFSIGAATVWNLFDEQGNPAGQAASFGDWQYLA</sequence>
<feature type="domain" description="MEKHLA" evidence="1">
    <location>
        <begin position="13"/>
        <end position="153"/>
    </location>
</feature>
<organism evidence="2 3">
    <name type="scientific">Sulfuritortus calidifontis</name>
    <dbReference type="NCBI Taxonomy" id="1914471"/>
    <lineage>
        <taxon>Bacteria</taxon>
        <taxon>Pseudomonadati</taxon>
        <taxon>Pseudomonadota</taxon>
        <taxon>Betaproteobacteria</taxon>
        <taxon>Nitrosomonadales</taxon>
        <taxon>Thiobacillaceae</taxon>
        <taxon>Sulfuritortus</taxon>
    </lineage>
</organism>
<dbReference type="EMBL" id="SLZY01000022">
    <property type="protein sequence ID" value="TCS69015.1"/>
    <property type="molecule type" value="Genomic_DNA"/>
</dbReference>
<dbReference type="OrthoDB" id="9794448at2"/>
<keyword evidence="3" id="KW-1185">Reference proteome</keyword>
<proteinExistence type="predicted"/>
<evidence type="ECO:0000313" key="3">
    <source>
        <dbReference type="Proteomes" id="UP000295135"/>
    </source>
</evidence>
<dbReference type="Pfam" id="PF08670">
    <property type="entry name" value="MEKHLA"/>
    <property type="match status" value="1"/>
</dbReference>
<accession>A0A4R3JTK6</accession>
<comment type="caution">
    <text evidence="2">The sequence shown here is derived from an EMBL/GenBank/DDBJ whole genome shotgun (WGS) entry which is preliminary data.</text>
</comment>
<dbReference type="SUPFAM" id="SSF55785">
    <property type="entry name" value="PYP-like sensor domain (PAS domain)"/>
    <property type="match status" value="1"/>
</dbReference>
<dbReference type="InterPro" id="IPR013978">
    <property type="entry name" value="MEKHLA"/>
</dbReference>
<evidence type="ECO:0000259" key="1">
    <source>
        <dbReference type="Pfam" id="PF08670"/>
    </source>
</evidence>
<dbReference type="AlphaFoldDB" id="A0A4R3JTK6"/>
<name>A0A4R3JTK6_9PROT</name>
<protein>
    <submittedName>
        <fullName evidence="2">MEKHLA domain-containing protein</fullName>
    </submittedName>
</protein>